<dbReference type="Gene3D" id="1.10.579.10">
    <property type="entry name" value="DNA Cyclobutane Dipyrimidine Photolyase, subunit A, domain 3"/>
    <property type="match status" value="1"/>
</dbReference>
<dbReference type="Proteomes" id="UP000320176">
    <property type="component" value="Unassembled WGS sequence"/>
</dbReference>
<evidence type="ECO:0000256" key="1">
    <source>
        <dbReference type="ARBA" id="ARBA00001932"/>
    </source>
</evidence>
<proteinExistence type="predicted"/>
<dbReference type="GO" id="GO:0016491">
    <property type="term" value="F:oxidoreductase activity"/>
    <property type="evidence" value="ECO:0007669"/>
    <property type="project" value="InterPro"/>
</dbReference>
<protein>
    <submittedName>
        <fullName evidence="3">Protoporphyrinogen oxidase</fullName>
    </submittedName>
</protein>
<dbReference type="Pfam" id="PF01593">
    <property type="entry name" value="Amino_oxidase"/>
    <property type="match status" value="1"/>
</dbReference>
<dbReference type="SUPFAM" id="SSF52425">
    <property type="entry name" value="Cryptochrome/photolyase, N-terminal domain"/>
    <property type="match status" value="1"/>
</dbReference>
<dbReference type="AlphaFoldDB" id="A0A5C6ANM0"/>
<dbReference type="GO" id="GO:0000719">
    <property type="term" value="P:photoreactive repair"/>
    <property type="evidence" value="ECO:0007669"/>
    <property type="project" value="TreeGrafter"/>
</dbReference>
<dbReference type="InterPro" id="IPR036155">
    <property type="entry name" value="Crypto/Photolyase_N_sf"/>
</dbReference>
<feature type="domain" description="Photolyase/cryptochrome alpha/beta" evidence="2">
    <location>
        <begin position="16"/>
        <end position="147"/>
    </location>
</feature>
<sequence>MRWTRHPSDSCHGPGEFVLYWMHNALRANENPALDVAICFARQNGLPLLVYRGLSEDYPYASDRYHAFMLQGHRDVQCELQRRGIDSPFHLQRNGNRGPHLRDLVRRSAVLVTEEMPVHPLTGWIDRLHAKTKTPIVTVDCSCIVPAPTMDRCFTRAYEYRDATKSEYEKRVGAPYHDEPVDCEIYDGPLPFQPLCLQDACLASLIADCKIDHSIGPVADTPGGSRHGYKRWDDFKTNRLKHYAAHRNDATKHDGVSRLSAYLHFGMVSPFRIAREAHAVNAEKFLDELLIWREMSFHFCFHHSDTIDTMEALPEWAQQTLAEHCEDERPVCYSWETLARGTTGYAFWDACQRSLLKHGELHNNTRMTWGKSFLSWANTPARALQLTMDVNHRYALDGRDPSSYGGVLWCYGQFDRPFEPELEVFGKVRPRCLEDHARRLDLDRYHNIVDRPIAANLPRVAIIGAGMAGLAAARTLRDHGINVTVFDKSRGVGGRIATRRVDQEDPGEAITLDHGAQYFTARDPRFCRHVNSWIHDQIVAPWLGKIVQINSSGEIVSQPRRTPRYVGVPGMNAVAKHLASDLTVQSGTVQLETQISRLERVDDGWILIDTSHVQHGPFETVICNCPPEQSALLLADHTDLMDQIAQVKMRPCWAILVASQSLDGVPFDGAFVDDSPISWIAQNSNKPGRPGPPAWVIHASAQWSEDNLDLANDEVLEELLPHFENLIGKKIVDPIYLTAHRWRFAIPAEPLSKECLWDHVNGLGACGDWCGGPRVEGAFLSGMAMAGTLLRHVTIDRAPATCVGPCTQPSLFN</sequence>
<dbReference type="InterPro" id="IPR052219">
    <property type="entry name" value="Photolyase_Class-2"/>
</dbReference>
<dbReference type="InterPro" id="IPR036134">
    <property type="entry name" value="Crypto/Photolyase_FAD-like_sf"/>
</dbReference>
<dbReference type="Gene3D" id="3.40.50.620">
    <property type="entry name" value="HUPs"/>
    <property type="match status" value="1"/>
</dbReference>
<evidence type="ECO:0000313" key="4">
    <source>
        <dbReference type="Proteomes" id="UP000320176"/>
    </source>
</evidence>
<dbReference type="Gene3D" id="1.25.40.80">
    <property type="match status" value="1"/>
</dbReference>
<dbReference type="PANTHER" id="PTHR10211">
    <property type="entry name" value="DEOXYRIBODIPYRIMIDINE PHOTOLYASE"/>
    <property type="match status" value="1"/>
</dbReference>
<dbReference type="GO" id="GO:0003904">
    <property type="term" value="F:deoxyribodipyrimidine photo-lyase activity"/>
    <property type="evidence" value="ECO:0007669"/>
    <property type="project" value="TreeGrafter"/>
</dbReference>
<dbReference type="SUPFAM" id="SSF48173">
    <property type="entry name" value="Cryptochrome/photolyase FAD-binding domain"/>
    <property type="match status" value="1"/>
</dbReference>
<organism evidence="3 4">
    <name type="scientific">Stieleria varia</name>
    <dbReference type="NCBI Taxonomy" id="2528005"/>
    <lineage>
        <taxon>Bacteria</taxon>
        <taxon>Pseudomonadati</taxon>
        <taxon>Planctomycetota</taxon>
        <taxon>Planctomycetia</taxon>
        <taxon>Pirellulales</taxon>
        <taxon>Pirellulaceae</taxon>
        <taxon>Stieleria</taxon>
    </lineage>
</organism>
<dbReference type="PANTHER" id="PTHR10211:SF0">
    <property type="entry name" value="DEOXYRIBODIPYRIMIDINE PHOTO-LYASE"/>
    <property type="match status" value="1"/>
</dbReference>
<comment type="caution">
    <text evidence="3">The sequence shown here is derived from an EMBL/GenBank/DDBJ whole genome shotgun (WGS) entry which is preliminary data.</text>
</comment>
<dbReference type="InterPro" id="IPR036188">
    <property type="entry name" value="FAD/NAD-bd_sf"/>
</dbReference>
<gene>
    <name evidence="3" type="ORF">Pla52n_42180</name>
</gene>
<dbReference type="RefSeq" id="WP_231742143.1">
    <property type="nucleotide sequence ID" value="NZ_CP151726.1"/>
</dbReference>
<evidence type="ECO:0000313" key="3">
    <source>
        <dbReference type="EMBL" id="TWU00849.1"/>
    </source>
</evidence>
<dbReference type="PRINTS" id="PR00419">
    <property type="entry name" value="ADXRDTASE"/>
</dbReference>
<dbReference type="Gene3D" id="3.50.50.60">
    <property type="entry name" value="FAD/NAD(P)-binding domain"/>
    <property type="match status" value="1"/>
</dbReference>
<name>A0A5C6ANM0_9BACT</name>
<dbReference type="EMBL" id="SJPN01000005">
    <property type="protein sequence ID" value="TWU00849.1"/>
    <property type="molecule type" value="Genomic_DNA"/>
</dbReference>
<dbReference type="SUPFAM" id="SSF51905">
    <property type="entry name" value="FAD/NAD(P)-binding domain"/>
    <property type="match status" value="1"/>
</dbReference>
<dbReference type="Pfam" id="PF03441">
    <property type="entry name" value="FAD_binding_7"/>
    <property type="match status" value="1"/>
</dbReference>
<dbReference type="InterPro" id="IPR002937">
    <property type="entry name" value="Amino_oxidase"/>
</dbReference>
<dbReference type="InterPro" id="IPR014729">
    <property type="entry name" value="Rossmann-like_a/b/a_fold"/>
</dbReference>
<dbReference type="InterPro" id="IPR005101">
    <property type="entry name" value="Cryptochr/Photolyase_FAD-bd"/>
</dbReference>
<dbReference type="Pfam" id="PF13450">
    <property type="entry name" value="NAD_binding_8"/>
    <property type="match status" value="1"/>
</dbReference>
<evidence type="ECO:0000259" key="2">
    <source>
        <dbReference type="PROSITE" id="PS51645"/>
    </source>
</evidence>
<dbReference type="PROSITE" id="PS51645">
    <property type="entry name" value="PHR_CRY_ALPHA_BETA"/>
    <property type="match status" value="1"/>
</dbReference>
<reference evidence="3 4" key="1">
    <citation type="submission" date="2019-02" db="EMBL/GenBank/DDBJ databases">
        <title>Deep-cultivation of Planctomycetes and their phenomic and genomic characterization uncovers novel biology.</title>
        <authorList>
            <person name="Wiegand S."/>
            <person name="Jogler M."/>
            <person name="Boedeker C."/>
            <person name="Pinto D."/>
            <person name="Vollmers J."/>
            <person name="Rivas-Marin E."/>
            <person name="Kohn T."/>
            <person name="Peeters S.H."/>
            <person name="Heuer A."/>
            <person name="Rast P."/>
            <person name="Oberbeckmann S."/>
            <person name="Bunk B."/>
            <person name="Jeske O."/>
            <person name="Meyerdierks A."/>
            <person name="Storesund J.E."/>
            <person name="Kallscheuer N."/>
            <person name="Luecker S."/>
            <person name="Lage O.M."/>
            <person name="Pohl T."/>
            <person name="Merkel B.J."/>
            <person name="Hornburger P."/>
            <person name="Mueller R.-W."/>
            <person name="Bruemmer F."/>
            <person name="Labrenz M."/>
            <person name="Spormann A.M."/>
            <person name="Op Den Camp H."/>
            <person name="Overmann J."/>
            <person name="Amann R."/>
            <person name="Jetten M.S.M."/>
            <person name="Mascher T."/>
            <person name="Medema M.H."/>
            <person name="Devos D.P."/>
            <person name="Kaster A.-K."/>
            <person name="Ovreas L."/>
            <person name="Rohde M."/>
            <person name="Galperin M.Y."/>
            <person name="Jogler C."/>
        </authorList>
    </citation>
    <scope>NUCLEOTIDE SEQUENCE [LARGE SCALE GENOMIC DNA]</scope>
    <source>
        <strain evidence="3 4">Pla52n</strain>
    </source>
</reference>
<accession>A0A5C6ANM0</accession>
<comment type="cofactor">
    <cofactor evidence="1">
        <name>(6R)-5,10-methylene-5,6,7,8-tetrahydrofolate</name>
        <dbReference type="ChEBI" id="CHEBI:15636"/>
    </cofactor>
</comment>
<dbReference type="Pfam" id="PF00875">
    <property type="entry name" value="DNA_photolyase"/>
    <property type="match status" value="1"/>
</dbReference>
<dbReference type="Gene3D" id="3.90.660.10">
    <property type="match status" value="1"/>
</dbReference>
<keyword evidence="4" id="KW-1185">Reference proteome</keyword>
<dbReference type="InterPro" id="IPR006050">
    <property type="entry name" value="DNA_photolyase_N"/>
</dbReference>